<comment type="caution">
    <text evidence="3">The sequence shown here is derived from an EMBL/GenBank/DDBJ whole genome shotgun (WGS) entry which is preliminary data.</text>
</comment>
<keyword evidence="1" id="KW-1133">Transmembrane helix</keyword>
<dbReference type="InterPro" id="IPR052026">
    <property type="entry name" value="ExeA_AAA_ATPase_DNA-bind"/>
</dbReference>
<sequence>MYETHFGLREPPFGLTPDTSFFFACSTYQEALNTLLVAARSGEGFIKVTGEVGTGKTLLARKFLASLGSQFVTAYIPNPYLDPDALLQALADEFRVQRAADLTQNRLLRELTLKLLEHARAGKRVLVCLDEAQAMPLKTLEALRLLTNLETEKRKLVQVVLFGQPELDEHLQDRSVRQLRQRITFQYQLKGLGPEETHLYLHHRLRVAGHRGGRVFTAFAVRLLYWLSGGVPRLINILAHKSMMLAYGEGTRLVGARHVYRSALDTPAAARGLLRRTWPVATGVLLSIGGLTWVLFR</sequence>
<dbReference type="Gene3D" id="3.40.50.300">
    <property type="entry name" value="P-loop containing nucleotide triphosphate hydrolases"/>
    <property type="match status" value="1"/>
</dbReference>
<dbReference type="EMBL" id="VPFL01000020">
    <property type="protein sequence ID" value="TXF10853.1"/>
    <property type="molecule type" value="Genomic_DNA"/>
</dbReference>
<dbReference type="OrthoDB" id="9780149at2"/>
<dbReference type="SUPFAM" id="SSF52540">
    <property type="entry name" value="P-loop containing nucleoside triphosphate hydrolases"/>
    <property type="match status" value="1"/>
</dbReference>
<reference evidence="3 4" key="1">
    <citation type="submission" date="2019-08" db="EMBL/GenBank/DDBJ databases">
        <title>Pelomicrobium methylotrophicum gen. nov., sp. nov. a moderately thermophilic, facultatively anaerobic, lithoautotrophic and methylotrophic bacterium isolated from a terrestrial mud volcano.</title>
        <authorList>
            <person name="Slobodkina G.B."/>
            <person name="Merkel A.Y."/>
            <person name="Slobodkin A.I."/>
        </authorList>
    </citation>
    <scope>NUCLEOTIDE SEQUENCE [LARGE SCALE GENOMIC DNA]</scope>
    <source>
        <strain evidence="3 4">SM250</strain>
    </source>
</reference>
<organism evidence="3 4">
    <name type="scientific">Pelomicrobium methylotrophicum</name>
    <dbReference type="NCBI Taxonomy" id="2602750"/>
    <lineage>
        <taxon>Bacteria</taxon>
        <taxon>Pseudomonadati</taxon>
        <taxon>Pseudomonadota</taxon>
        <taxon>Hydrogenophilia</taxon>
        <taxon>Hydrogenophilia incertae sedis</taxon>
        <taxon>Pelomicrobium</taxon>
    </lineage>
</organism>
<feature type="domain" description="ORC1/DEAH AAA+ ATPase" evidence="2">
    <location>
        <begin position="40"/>
        <end position="170"/>
    </location>
</feature>
<evidence type="ECO:0000256" key="1">
    <source>
        <dbReference type="SAM" id="Phobius"/>
    </source>
</evidence>
<evidence type="ECO:0000313" key="4">
    <source>
        <dbReference type="Proteomes" id="UP000321201"/>
    </source>
</evidence>
<gene>
    <name evidence="3" type="ORF">FR698_12945</name>
</gene>
<accession>A0A5C7EV00</accession>
<dbReference type="InterPro" id="IPR049945">
    <property type="entry name" value="AAA_22"/>
</dbReference>
<dbReference type="InParanoid" id="A0A5C7EV00"/>
<keyword evidence="1" id="KW-0812">Transmembrane</keyword>
<dbReference type="PANTHER" id="PTHR35894:SF7">
    <property type="entry name" value="GENERAL SECRETION PATHWAY PROTEIN A-RELATED"/>
    <property type="match status" value="1"/>
</dbReference>
<keyword evidence="4" id="KW-1185">Reference proteome</keyword>
<dbReference type="PANTHER" id="PTHR35894">
    <property type="entry name" value="GENERAL SECRETION PATHWAY PROTEIN A-RELATED"/>
    <property type="match status" value="1"/>
</dbReference>
<dbReference type="Pfam" id="PF13401">
    <property type="entry name" value="AAA_22"/>
    <property type="match status" value="1"/>
</dbReference>
<protein>
    <submittedName>
        <fullName evidence="3">AAA family ATPase</fullName>
    </submittedName>
</protein>
<dbReference type="AlphaFoldDB" id="A0A5C7EV00"/>
<dbReference type="GO" id="GO:0016887">
    <property type="term" value="F:ATP hydrolysis activity"/>
    <property type="evidence" value="ECO:0007669"/>
    <property type="project" value="InterPro"/>
</dbReference>
<dbReference type="CDD" id="cd00009">
    <property type="entry name" value="AAA"/>
    <property type="match status" value="1"/>
</dbReference>
<keyword evidence="1" id="KW-0472">Membrane</keyword>
<evidence type="ECO:0000259" key="2">
    <source>
        <dbReference type="Pfam" id="PF13401"/>
    </source>
</evidence>
<dbReference type="RefSeq" id="WP_147800620.1">
    <property type="nucleotide sequence ID" value="NZ_VPFL01000020.1"/>
</dbReference>
<evidence type="ECO:0000313" key="3">
    <source>
        <dbReference type="EMBL" id="TXF10853.1"/>
    </source>
</evidence>
<name>A0A5C7EV00_9PROT</name>
<dbReference type="Proteomes" id="UP000321201">
    <property type="component" value="Unassembled WGS sequence"/>
</dbReference>
<proteinExistence type="predicted"/>
<dbReference type="InterPro" id="IPR027417">
    <property type="entry name" value="P-loop_NTPase"/>
</dbReference>
<feature type="transmembrane region" description="Helical" evidence="1">
    <location>
        <begin position="278"/>
        <end position="296"/>
    </location>
</feature>